<feature type="coiled-coil region" evidence="1">
    <location>
        <begin position="63"/>
        <end position="90"/>
    </location>
</feature>
<dbReference type="Gene3D" id="1.10.10.60">
    <property type="entry name" value="Homeodomain-like"/>
    <property type="match status" value="1"/>
</dbReference>
<evidence type="ECO:0000313" key="3">
    <source>
        <dbReference type="EMBL" id="MBE1525002.1"/>
    </source>
</evidence>
<name>A0ABR9JGD6_9MICC</name>
<dbReference type="InterPro" id="IPR002514">
    <property type="entry name" value="Transposase_8"/>
</dbReference>
<keyword evidence="4" id="KW-1185">Reference proteome</keyword>
<feature type="region of interest" description="Disordered" evidence="2">
    <location>
        <begin position="95"/>
        <end position="155"/>
    </location>
</feature>
<reference evidence="3 4" key="1">
    <citation type="submission" date="2020-10" db="EMBL/GenBank/DDBJ databases">
        <title>Sequencing the genomes of 1000 actinobacteria strains.</title>
        <authorList>
            <person name="Klenk H.-P."/>
        </authorList>
    </citation>
    <scope>NUCLEOTIDE SEQUENCE [LARGE SCALE GENOMIC DNA]</scope>
    <source>
        <strain evidence="3 4">DSM 15666</strain>
    </source>
</reference>
<dbReference type="Pfam" id="PF01527">
    <property type="entry name" value="HTH_Tnp_1"/>
    <property type="match status" value="1"/>
</dbReference>
<dbReference type="SUPFAM" id="SSF46689">
    <property type="entry name" value="Homeodomain-like"/>
    <property type="match status" value="1"/>
</dbReference>
<dbReference type="Proteomes" id="UP000643525">
    <property type="component" value="Unassembled WGS sequence"/>
</dbReference>
<keyword evidence="1" id="KW-0175">Coiled coil</keyword>
<comment type="caution">
    <text evidence="3">The sequence shown here is derived from an EMBL/GenBank/DDBJ whole genome shotgun (WGS) entry which is preliminary data.</text>
</comment>
<gene>
    <name evidence="3" type="ORF">H4W27_002120</name>
</gene>
<protein>
    <submittedName>
        <fullName evidence="3">Transposase-like protein</fullName>
    </submittedName>
</protein>
<dbReference type="InterPro" id="IPR009057">
    <property type="entry name" value="Homeodomain-like_sf"/>
</dbReference>
<organism evidence="3 4">
    <name type="scientific">Nesterenkonia lutea</name>
    <dbReference type="NCBI Taxonomy" id="272919"/>
    <lineage>
        <taxon>Bacteria</taxon>
        <taxon>Bacillati</taxon>
        <taxon>Actinomycetota</taxon>
        <taxon>Actinomycetes</taxon>
        <taxon>Micrococcales</taxon>
        <taxon>Micrococcaceae</taxon>
        <taxon>Nesterenkonia</taxon>
    </lineage>
</organism>
<evidence type="ECO:0000313" key="4">
    <source>
        <dbReference type="Proteomes" id="UP000643525"/>
    </source>
</evidence>
<accession>A0ABR9JGD6</accession>
<feature type="compositionally biased region" description="Polar residues" evidence="2">
    <location>
        <begin position="100"/>
        <end position="134"/>
    </location>
</feature>
<proteinExistence type="predicted"/>
<evidence type="ECO:0000256" key="1">
    <source>
        <dbReference type="SAM" id="Coils"/>
    </source>
</evidence>
<evidence type="ECO:0000256" key="2">
    <source>
        <dbReference type="SAM" id="MobiDB-lite"/>
    </source>
</evidence>
<sequence length="155" mass="16754">MPKIYSEEFKASALELLDSGMTQKQVCEDLGISKSALQMWVSKDRAHHHGVEPAEDAAGRADQSKMLKRIRELEQENEILRRATAYLSQANLKVTGRRPSCSTPPMRSMPMTLSSDTGSSLMNSAQPDIMSQSAGSGGCARNSGSSRPPSAEPEG</sequence>
<dbReference type="EMBL" id="JADBED010000001">
    <property type="protein sequence ID" value="MBE1525002.1"/>
    <property type="molecule type" value="Genomic_DNA"/>
</dbReference>